<dbReference type="InterPro" id="IPR036291">
    <property type="entry name" value="NAD(P)-bd_dom_sf"/>
</dbReference>
<dbReference type="InterPro" id="IPR011032">
    <property type="entry name" value="GroES-like_sf"/>
</dbReference>
<dbReference type="SUPFAM" id="SSF50129">
    <property type="entry name" value="GroES-like"/>
    <property type="match status" value="1"/>
</dbReference>
<sequence>MATMTLVQNARPAHRVRRSSKSAYPSVTECSTTKSTTYIDKPLSHQALVVNQDYQYELSESSRPQLGPHEILLRTKAIGLNPIDWKTVEYKFCMPSLPWINGRECAGVIEAVGTAVEDLRIGQRVWTSTYYRDRRAGCFQELVVVPQHTVLPLPDLLNFEEAACLGVAGLTAAMTLWKWFELPMVRAAAPSTAGERFALIWGGATTTGQFGIQIAVEAGLKVIAVASQRMKQRLLDLGAHHVVVRDGQSLADIASQVRQIGGDDIVYGIDLVGPQSAAYGVECLSHQHPAKFAPLAVPAPPINAPKNVDVVNVEMKRFVLDLASREYAVRLTELVAKGRVEVPERHVLPGGLAAVEDGLTRLRCGETGGKKLVIRM</sequence>
<dbReference type="EMBL" id="FJUY01000009">
    <property type="protein sequence ID" value="CZT20642.1"/>
    <property type="molecule type" value="Genomic_DNA"/>
</dbReference>
<evidence type="ECO:0000256" key="2">
    <source>
        <dbReference type="ARBA" id="ARBA00011245"/>
    </source>
</evidence>
<dbReference type="PANTHER" id="PTHR45348">
    <property type="entry name" value="HYPOTHETICAL OXIDOREDUCTASE (EUROFUNG)"/>
    <property type="match status" value="1"/>
</dbReference>
<comment type="similarity">
    <text evidence="1">Belongs to the zinc-containing alcohol dehydrogenase family.</text>
</comment>
<evidence type="ECO:0000259" key="5">
    <source>
        <dbReference type="SMART" id="SM00829"/>
    </source>
</evidence>
<dbReference type="RefSeq" id="XP_023627531.1">
    <property type="nucleotide sequence ID" value="XM_023771763.1"/>
</dbReference>
<feature type="region of interest" description="Disordered" evidence="4">
    <location>
        <begin position="1"/>
        <end position="22"/>
    </location>
</feature>
<reference evidence="6 7" key="1">
    <citation type="submission" date="2016-03" db="EMBL/GenBank/DDBJ databases">
        <authorList>
            <person name="Ploux O."/>
        </authorList>
    </citation>
    <scope>NUCLEOTIDE SEQUENCE [LARGE SCALE GENOMIC DNA]</scope>
    <source>
        <strain evidence="6 7">URUG2</strain>
    </source>
</reference>
<evidence type="ECO:0000256" key="1">
    <source>
        <dbReference type="ARBA" id="ARBA00008072"/>
    </source>
</evidence>
<evidence type="ECO:0000313" key="6">
    <source>
        <dbReference type="EMBL" id="CZT20642.1"/>
    </source>
</evidence>
<dbReference type="CDD" id="cd08249">
    <property type="entry name" value="enoyl_reductase_like"/>
    <property type="match status" value="1"/>
</dbReference>
<feature type="domain" description="Enoyl reductase (ER)" evidence="5">
    <location>
        <begin position="49"/>
        <end position="373"/>
    </location>
</feature>
<keyword evidence="3" id="KW-0560">Oxidoreductase</keyword>
<dbReference type="InterPro" id="IPR020843">
    <property type="entry name" value="ER"/>
</dbReference>
<accession>A0A2D3UT64</accession>
<dbReference type="SMART" id="SM00829">
    <property type="entry name" value="PKS_ER"/>
    <property type="match status" value="1"/>
</dbReference>
<dbReference type="Gene3D" id="3.40.50.720">
    <property type="entry name" value="NAD(P)-binding Rossmann-like Domain"/>
    <property type="match status" value="1"/>
</dbReference>
<comment type="subunit">
    <text evidence="2">Monomer.</text>
</comment>
<dbReference type="AlphaFoldDB" id="A0A2D3UT64"/>
<evidence type="ECO:0000256" key="4">
    <source>
        <dbReference type="SAM" id="MobiDB-lite"/>
    </source>
</evidence>
<proteinExistence type="inferred from homology"/>
<gene>
    <name evidence="6" type="ORF">RCC_06500</name>
</gene>
<dbReference type="Proteomes" id="UP000225277">
    <property type="component" value="Unassembled WGS sequence"/>
</dbReference>
<organism evidence="6 7">
    <name type="scientific">Ramularia collo-cygni</name>
    <dbReference type="NCBI Taxonomy" id="112498"/>
    <lineage>
        <taxon>Eukaryota</taxon>
        <taxon>Fungi</taxon>
        <taxon>Dikarya</taxon>
        <taxon>Ascomycota</taxon>
        <taxon>Pezizomycotina</taxon>
        <taxon>Dothideomycetes</taxon>
        <taxon>Dothideomycetidae</taxon>
        <taxon>Mycosphaerellales</taxon>
        <taxon>Mycosphaerellaceae</taxon>
        <taxon>Ramularia</taxon>
    </lineage>
</organism>
<dbReference type="OrthoDB" id="10257049at2759"/>
<dbReference type="PANTHER" id="PTHR45348:SF2">
    <property type="entry name" value="ZINC-TYPE ALCOHOL DEHYDROGENASE-LIKE PROTEIN C2E1P3.01"/>
    <property type="match status" value="1"/>
</dbReference>
<dbReference type="GO" id="GO:0016651">
    <property type="term" value="F:oxidoreductase activity, acting on NAD(P)H"/>
    <property type="evidence" value="ECO:0007669"/>
    <property type="project" value="InterPro"/>
</dbReference>
<dbReference type="Gene3D" id="3.90.180.10">
    <property type="entry name" value="Medium-chain alcohol dehydrogenases, catalytic domain"/>
    <property type="match status" value="1"/>
</dbReference>
<dbReference type="InterPro" id="IPR047122">
    <property type="entry name" value="Trans-enoyl_RdTase-like"/>
</dbReference>
<dbReference type="GeneID" id="35601636"/>
<name>A0A2D3UT64_9PEZI</name>
<keyword evidence="7" id="KW-1185">Reference proteome</keyword>
<dbReference type="STRING" id="112498.A0A2D3UT64"/>
<evidence type="ECO:0000313" key="7">
    <source>
        <dbReference type="Proteomes" id="UP000225277"/>
    </source>
</evidence>
<protein>
    <recommendedName>
        <fullName evidence="5">Enoyl reductase (ER) domain-containing protein</fullName>
    </recommendedName>
</protein>
<dbReference type="InterPro" id="IPR013154">
    <property type="entry name" value="ADH-like_N"/>
</dbReference>
<dbReference type="Pfam" id="PF08240">
    <property type="entry name" value="ADH_N"/>
    <property type="match status" value="1"/>
</dbReference>
<dbReference type="SUPFAM" id="SSF51735">
    <property type="entry name" value="NAD(P)-binding Rossmann-fold domains"/>
    <property type="match status" value="1"/>
</dbReference>
<evidence type="ECO:0000256" key="3">
    <source>
        <dbReference type="ARBA" id="ARBA00023002"/>
    </source>
</evidence>